<dbReference type="AlphaFoldDB" id="A0A9P5YQ41"/>
<name>A0A9P5YQ41_9AGAR</name>
<evidence type="ECO:0000256" key="1">
    <source>
        <dbReference type="SAM" id="MobiDB-lite"/>
    </source>
</evidence>
<dbReference type="Proteomes" id="UP000807469">
    <property type="component" value="Unassembled WGS sequence"/>
</dbReference>
<proteinExistence type="predicted"/>
<dbReference type="Pfam" id="PF06985">
    <property type="entry name" value="HET"/>
    <property type="match status" value="1"/>
</dbReference>
<comment type="caution">
    <text evidence="3">The sequence shown here is derived from an EMBL/GenBank/DDBJ whole genome shotgun (WGS) entry which is preliminary data.</text>
</comment>
<feature type="domain" description="Heterokaryon incompatibility" evidence="2">
    <location>
        <begin position="292"/>
        <end position="382"/>
    </location>
</feature>
<accession>A0A9P5YQ41</accession>
<dbReference type="PANTHER" id="PTHR10622:SF10">
    <property type="entry name" value="HET DOMAIN-CONTAINING PROTEIN"/>
    <property type="match status" value="1"/>
</dbReference>
<protein>
    <recommendedName>
        <fullName evidence="2">Heterokaryon incompatibility domain-containing protein</fullName>
    </recommendedName>
</protein>
<dbReference type="InterPro" id="IPR010730">
    <property type="entry name" value="HET"/>
</dbReference>
<organism evidence="3 4">
    <name type="scientific">Pholiota conissans</name>
    <dbReference type="NCBI Taxonomy" id="109636"/>
    <lineage>
        <taxon>Eukaryota</taxon>
        <taxon>Fungi</taxon>
        <taxon>Dikarya</taxon>
        <taxon>Basidiomycota</taxon>
        <taxon>Agaricomycotina</taxon>
        <taxon>Agaricomycetes</taxon>
        <taxon>Agaricomycetidae</taxon>
        <taxon>Agaricales</taxon>
        <taxon>Agaricineae</taxon>
        <taxon>Strophariaceae</taxon>
        <taxon>Pholiota</taxon>
    </lineage>
</organism>
<sequence length="721" mass="81979">MIIGHASVCSADSENPLAIQHPSLSRYRHRLLLNLYRPFANDVSYLCQKMHRTDKTHRHSDSIDSTGKGESNAPLKGSAKIMPDAKAQILLNSLRNLIFPLIQNVVPTANDIASGPEAELLLVALQNYIISIVHPQTAQNPIAGSSEKVVNLEGASYSLSSMYIKVIKSKIELDSPQVHLKKDEVDRKDALKDHLPAVEVTESNMVIPRYINDQWSIELQSLLTRLHGHVFNRLPIRLLYFKKQDNSNLLKISLLDRSEIYSTLTEELTGRYMCMLWNDPARFWLIRSVTEYAILSHTWLRSEPGEITYDLWCKRDFDLLHPGYRKLVQFSKAALENHRMSFGWMDTVCIDKSSSSELDESIRSMYRWYKNSSVCITYLAESLSIADMANDLWFTRGWTLQELIAPCNLKFYDRNWNQLTSSSNDKCHKGVQEQIELATSITEYELGGNYTSNLPISRRMEWAATRCVTRGEDIAYSLMGIFNVSMSIAYGEGADIAFSRLIKEIINTMKHGMLDIFNWAGKFHSTSSLLLPSSPKAYLQCYETCLLPMIPMEPLTLTHLGLRVPVLILPYILADTPQAVCTPKGNFFGTCSIRLAEEKLGSTFFPIRDCLILDAGAFNPYISSNEARYAFVVLNCTGDERVINVPEQCFAISISYHNTEVFMSPLTDKDKEDTSHPIAFQIQSKNSAMVPVHLAMWEEPAYRLKRNELQQHGIQFLNMYC</sequence>
<reference evidence="3" key="1">
    <citation type="submission" date="2020-11" db="EMBL/GenBank/DDBJ databases">
        <authorList>
            <consortium name="DOE Joint Genome Institute"/>
            <person name="Ahrendt S."/>
            <person name="Riley R."/>
            <person name="Andreopoulos W."/>
            <person name="Labutti K."/>
            <person name="Pangilinan J."/>
            <person name="Ruiz-Duenas F.J."/>
            <person name="Barrasa J.M."/>
            <person name="Sanchez-Garcia M."/>
            <person name="Camarero S."/>
            <person name="Miyauchi S."/>
            <person name="Serrano A."/>
            <person name="Linde D."/>
            <person name="Babiker R."/>
            <person name="Drula E."/>
            <person name="Ayuso-Fernandez I."/>
            <person name="Pacheco R."/>
            <person name="Padilla G."/>
            <person name="Ferreira P."/>
            <person name="Barriuso J."/>
            <person name="Kellner H."/>
            <person name="Castanera R."/>
            <person name="Alfaro M."/>
            <person name="Ramirez L."/>
            <person name="Pisabarro A.G."/>
            <person name="Kuo A."/>
            <person name="Tritt A."/>
            <person name="Lipzen A."/>
            <person name="He G."/>
            <person name="Yan M."/>
            <person name="Ng V."/>
            <person name="Cullen D."/>
            <person name="Martin F."/>
            <person name="Rosso M.-N."/>
            <person name="Henrissat B."/>
            <person name="Hibbett D."/>
            <person name="Martinez A.T."/>
            <person name="Grigoriev I.V."/>
        </authorList>
    </citation>
    <scope>NUCLEOTIDE SEQUENCE</scope>
    <source>
        <strain evidence="3">CIRM-BRFM 674</strain>
    </source>
</reference>
<evidence type="ECO:0000313" key="4">
    <source>
        <dbReference type="Proteomes" id="UP000807469"/>
    </source>
</evidence>
<evidence type="ECO:0000259" key="2">
    <source>
        <dbReference type="Pfam" id="PF06985"/>
    </source>
</evidence>
<feature type="region of interest" description="Disordered" evidence="1">
    <location>
        <begin position="54"/>
        <end position="76"/>
    </location>
</feature>
<dbReference type="EMBL" id="MU155413">
    <property type="protein sequence ID" value="KAF9473838.1"/>
    <property type="molecule type" value="Genomic_DNA"/>
</dbReference>
<evidence type="ECO:0000313" key="3">
    <source>
        <dbReference type="EMBL" id="KAF9473838.1"/>
    </source>
</evidence>
<dbReference type="PANTHER" id="PTHR10622">
    <property type="entry name" value="HET DOMAIN-CONTAINING PROTEIN"/>
    <property type="match status" value="1"/>
</dbReference>
<keyword evidence="4" id="KW-1185">Reference proteome</keyword>
<gene>
    <name evidence="3" type="ORF">BDN70DRAFT_937130</name>
</gene>